<evidence type="ECO:0000256" key="6">
    <source>
        <dbReference type="ARBA" id="ARBA00022723"/>
    </source>
</evidence>
<keyword evidence="8" id="KW-0418">Kinase</keyword>
<dbReference type="EC" id="2.7.11.1" evidence="3"/>
<dbReference type="InterPro" id="IPR011009">
    <property type="entry name" value="Kinase-like_dom_sf"/>
</dbReference>
<evidence type="ECO:0000256" key="3">
    <source>
        <dbReference type="ARBA" id="ARBA00012513"/>
    </source>
</evidence>
<comment type="cofactor">
    <cofactor evidence="1">
        <name>Mg(2+)</name>
        <dbReference type="ChEBI" id="CHEBI:18420"/>
    </cofactor>
</comment>
<dbReference type="GO" id="GO:0005524">
    <property type="term" value="F:ATP binding"/>
    <property type="evidence" value="ECO:0007669"/>
    <property type="project" value="UniProtKB-KW"/>
</dbReference>
<dbReference type="SUPFAM" id="SSF56112">
    <property type="entry name" value="Protein kinase-like (PK-like)"/>
    <property type="match status" value="1"/>
</dbReference>
<evidence type="ECO:0000256" key="5">
    <source>
        <dbReference type="ARBA" id="ARBA00022679"/>
    </source>
</evidence>
<dbReference type="PROSITE" id="PS50011">
    <property type="entry name" value="PROTEIN_KINASE_DOM"/>
    <property type="match status" value="1"/>
</dbReference>
<keyword evidence="7" id="KW-0547">Nucleotide-binding</keyword>
<keyword evidence="12" id="KW-0496">Mitochondrion</keyword>
<keyword evidence="16" id="KW-1185">Reference proteome</keyword>
<dbReference type="RefSeq" id="XP_008478042.1">
    <property type="nucleotide sequence ID" value="XM_008479820.2"/>
</dbReference>
<dbReference type="OMA" id="FGQHARK"/>
<keyword evidence="4" id="KW-0723">Serine/threonine-protein kinase</keyword>
<dbReference type="PANTHER" id="PTHR22972">
    <property type="entry name" value="SERINE/THREONINE PROTEIN KINASE"/>
    <property type="match status" value="1"/>
</dbReference>
<dbReference type="GO" id="GO:0004674">
    <property type="term" value="F:protein serine/threonine kinase activity"/>
    <property type="evidence" value="ECO:0007669"/>
    <property type="project" value="UniProtKB-KW"/>
</dbReference>
<organism evidence="16 17">
    <name type="scientific">Diaphorina citri</name>
    <name type="common">Asian citrus psyllid</name>
    <dbReference type="NCBI Taxonomy" id="121845"/>
    <lineage>
        <taxon>Eukaryota</taxon>
        <taxon>Metazoa</taxon>
        <taxon>Ecdysozoa</taxon>
        <taxon>Arthropoda</taxon>
        <taxon>Hexapoda</taxon>
        <taxon>Insecta</taxon>
        <taxon>Pterygota</taxon>
        <taxon>Neoptera</taxon>
        <taxon>Paraneoptera</taxon>
        <taxon>Hemiptera</taxon>
        <taxon>Sternorrhyncha</taxon>
        <taxon>Psylloidea</taxon>
        <taxon>Psyllidae</taxon>
        <taxon>Diaphorininae</taxon>
        <taxon>Diaphorina</taxon>
    </lineage>
</organism>
<evidence type="ECO:0000256" key="11">
    <source>
        <dbReference type="ARBA" id="ARBA00022946"/>
    </source>
</evidence>
<comment type="catalytic activity">
    <reaction evidence="13">
        <text>L-threonyl-[protein] + ATP = O-phospho-L-threonyl-[protein] + ADP + H(+)</text>
        <dbReference type="Rhea" id="RHEA:46608"/>
        <dbReference type="Rhea" id="RHEA-COMP:11060"/>
        <dbReference type="Rhea" id="RHEA-COMP:11605"/>
        <dbReference type="ChEBI" id="CHEBI:15378"/>
        <dbReference type="ChEBI" id="CHEBI:30013"/>
        <dbReference type="ChEBI" id="CHEBI:30616"/>
        <dbReference type="ChEBI" id="CHEBI:61977"/>
        <dbReference type="ChEBI" id="CHEBI:456216"/>
        <dbReference type="EC" id="2.7.11.1"/>
    </reaction>
</comment>
<proteinExistence type="predicted"/>
<dbReference type="PANTHER" id="PTHR22972:SF7">
    <property type="entry name" value="SERINE_THREONINE-PROTEIN KINASE PINK1, MITOCHONDRIAL"/>
    <property type="match status" value="1"/>
</dbReference>
<keyword evidence="11" id="KW-0809">Transit peptide</keyword>
<dbReference type="GO" id="GO:0005739">
    <property type="term" value="C:mitochondrion"/>
    <property type="evidence" value="ECO:0007669"/>
    <property type="project" value="UniProtKB-SubCell"/>
</dbReference>
<evidence type="ECO:0000256" key="12">
    <source>
        <dbReference type="ARBA" id="ARBA00023128"/>
    </source>
</evidence>
<evidence type="ECO:0000256" key="14">
    <source>
        <dbReference type="ARBA" id="ARBA00048679"/>
    </source>
</evidence>
<protein>
    <recommendedName>
        <fullName evidence="3">non-specific serine/threonine protein kinase</fullName>
        <ecNumber evidence="3">2.7.11.1</ecNumber>
    </recommendedName>
</protein>
<dbReference type="Proteomes" id="UP000079169">
    <property type="component" value="Unplaced"/>
</dbReference>
<dbReference type="GeneID" id="103514904"/>
<dbReference type="InterPro" id="IPR000719">
    <property type="entry name" value="Prot_kinase_dom"/>
</dbReference>
<dbReference type="GO" id="GO:0042981">
    <property type="term" value="P:regulation of apoptotic process"/>
    <property type="evidence" value="ECO:0007669"/>
    <property type="project" value="TreeGrafter"/>
</dbReference>
<evidence type="ECO:0000256" key="13">
    <source>
        <dbReference type="ARBA" id="ARBA00047899"/>
    </source>
</evidence>
<keyword evidence="6" id="KW-0479">Metal-binding</keyword>
<dbReference type="Pfam" id="PF00069">
    <property type="entry name" value="Pkinase"/>
    <property type="match status" value="1"/>
</dbReference>
<comment type="subcellular location">
    <subcellularLocation>
        <location evidence="2">Mitochondrion</location>
    </subcellularLocation>
</comment>
<dbReference type="STRING" id="121845.A0A1S3DAR3"/>
<feature type="domain" description="Protein kinase" evidence="15">
    <location>
        <begin position="154"/>
        <end position="466"/>
    </location>
</feature>
<dbReference type="InterPro" id="IPR051511">
    <property type="entry name" value="MitoQC_Scaffold_Kinases"/>
</dbReference>
<evidence type="ECO:0000313" key="16">
    <source>
        <dbReference type="Proteomes" id="UP000079169"/>
    </source>
</evidence>
<dbReference type="GO" id="GO:0090141">
    <property type="term" value="P:positive regulation of mitochondrial fission"/>
    <property type="evidence" value="ECO:0007669"/>
    <property type="project" value="TreeGrafter"/>
</dbReference>
<keyword evidence="10" id="KW-0460">Magnesium</keyword>
<dbReference type="SMART" id="SM00220">
    <property type="entry name" value="S_TKc"/>
    <property type="match status" value="1"/>
</dbReference>
<accession>A0A1S3DAR3</accession>
<dbReference type="KEGG" id="dci:103514904"/>
<evidence type="ECO:0000256" key="9">
    <source>
        <dbReference type="ARBA" id="ARBA00022840"/>
    </source>
</evidence>
<dbReference type="PaxDb" id="121845-A0A1S3DAR3"/>
<evidence type="ECO:0000256" key="7">
    <source>
        <dbReference type="ARBA" id="ARBA00022741"/>
    </source>
</evidence>
<evidence type="ECO:0000256" key="8">
    <source>
        <dbReference type="ARBA" id="ARBA00022777"/>
    </source>
</evidence>
<dbReference type="GO" id="GO:0046872">
    <property type="term" value="F:metal ion binding"/>
    <property type="evidence" value="ECO:0007669"/>
    <property type="project" value="UniProtKB-KW"/>
</dbReference>
<dbReference type="AlphaFoldDB" id="A0A1S3DAR3"/>
<evidence type="ECO:0000256" key="1">
    <source>
        <dbReference type="ARBA" id="ARBA00001946"/>
    </source>
</evidence>
<dbReference type="GO" id="GO:0000422">
    <property type="term" value="P:autophagy of mitochondrion"/>
    <property type="evidence" value="ECO:0007669"/>
    <property type="project" value="TreeGrafter"/>
</dbReference>
<evidence type="ECO:0000259" key="15">
    <source>
        <dbReference type="PROSITE" id="PS50011"/>
    </source>
</evidence>
<keyword evidence="9" id="KW-0067">ATP-binding</keyword>
<evidence type="ECO:0000256" key="10">
    <source>
        <dbReference type="ARBA" id="ARBA00022842"/>
    </source>
</evidence>
<name>A0A1S3DAR3_DIACI</name>
<gene>
    <name evidence="17" type="primary">LOC103514904</name>
</gene>
<comment type="catalytic activity">
    <reaction evidence="14">
        <text>L-seryl-[protein] + ATP = O-phospho-L-seryl-[protein] + ADP + H(+)</text>
        <dbReference type="Rhea" id="RHEA:17989"/>
        <dbReference type="Rhea" id="RHEA-COMP:9863"/>
        <dbReference type="Rhea" id="RHEA-COMP:11604"/>
        <dbReference type="ChEBI" id="CHEBI:15378"/>
        <dbReference type="ChEBI" id="CHEBI:29999"/>
        <dbReference type="ChEBI" id="CHEBI:30616"/>
        <dbReference type="ChEBI" id="CHEBI:83421"/>
        <dbReference type="ChEBI" id="CHEBI:456216"/>
        <dbReference type="EC" id="2.7.11.1"/>
    </reaction>
</comment>
<evidence type="ECO:0000256" key="4">
    <source>
        <dbReference type="ARBA" id="ARBA00022527"/>
    </source>
</evidence>
<sequence length="544" mass="61330">MSLRTLLFRFYHNGKLLVRYIKPLQPGHKIEFLTQPPATSSGQGRLSAPAGHPIQTYFQNARKLFVNSLLNRVTNSMASDLRRKTIQQLLYKDNSKPFLAFVGVSLASGTGILTKEDEFEGVCWEIRHAVNNMFDKLVQVETLPDVDDVKVDDIQIGKFIAKGTNAVVYEATFRGVEYALKMMFNYSAASNSHAILKAMSKELLPLRKPLRLNEDMLMNSVENLPPHPNVVVMHFAFTDFVPSIPDSSLIYPSALPARLNPTGGYGRNMSLFILMKKYNTDLRNYLRERCAQLSMHERVLLFTQLLEGVTHLNMHRTAHRDLKSDNILLDCSEDNTCPQLVITDFGSSYTNKSGLSMQYSSADIELGGNVALMAPEVALATPGLFSFVNYSKSDAWTAGTVAYEIFGHDNPFYQSARNTDYEVNALPQLNTNVPEVMRRLVAKLLENDPSDRPSAELAATVCQLYLWAPKHWLYGATPSHNEIMQWLLTLTTKVLCTGVSYGGHVRRTFVEYQLISTFLKRAEFRLITNALQYIQRVLTPKPLV</sequence>
<dbReference type="Gene3D" id="1.10.510.10">
    <property type="entry name" value="Transferase(Phosphotransferase) domain 1"/>
    <property type="match status" value="1"/>
</dbReference>
<evidence type="ECO:0000256" key="2">
    <source>
        <dbReference type="ARBA" id="ARBA00004173"/>
    </source>
</evidence>
<keyword evidence="5" id="KW-0808">Transferase</keyword>
<evidence type="ECO:0000313" key="17">
    <source>
        <dbReference type="RefSeq" id="XP_008478042.1"/>
    </source>
</evidence>
<reference evidence="17" key="1">
    <citation type="submission" date="2025-08" db="UniProtKB">
        <authorList>
            <consortium name="RefSeq"/>
        </authorList>
    </citation>
    <scope>IDENTIFICATION</scope>
</reference>